<dbReference type="AlphaFoldDB" id="A0A1L9B9L5"/>
<dbReference type="SUPFAM" id="SSF48452">
    <property type="entry name" value="TPR-like"/>
    <property type="match status" value="1"/>
</dbReference>
<feature type="repeat" description="TPR" evidence="1">
    <location>
        <begin position="20"/>
        <end position="53"/>
    </location>
</feature>
<feature type="signal peptide" evidence="2">
    <location>
        <begin position="1"/>
        <end position="20"/>
    </location>
</feature>
<dbReference type="RefSeq" id="WP_071900369.1">
    <property type="nucleotide sequence ID" value="NZ_MPIN01000005.1"/>
</dbReference>
<dbReference type="Proteomes" id="UP000182229">
    <property type="component" value="Unassembled WGS sequence"/>
</dbReference>
<dbReference type="Gene3D" id="1.25.40.10">
    <property type="entry name" value="Tetratricopeptide repeat domain"/>
    <property type="match status" value="1"/>
</dbReference>
<dbReference type="InterPro" id="IPR011990">
    <property type="entry name" value="TPR-like_helical_dom_sf"/>
</dbReference>
<evidence type="ECO:0000256" key="2">
    <source>
        <dbReference type="SAM" id="SignalP"/>
    </source>
</evidence>
<organism evidence="3 4">
    <name type="scientific">Cystobacter ferrugineus</name>
    <dbReference type="NCBI Taxonomy" id="83449"/>
    <lineage>
        <taxon>Bacteria</taxon>
        <taxon>Pseudomonadati</taxon>
        <taxon>Myxococcota</taxon>
        <taxon>Myxococcia</taxon>
        <taxon>Myxococcales</taxon>
        <taxon>Cystobacterineae</taxon>
        <taxon>Archangiaceae</taxon>
        <taxon>Cystobacter</taxon>
    </lineage>
</organism>
<protein>
    <submittedName>
        <fullName evidence="3">Uncharacterized protein</fullName>
    </submittedName>
</protein>
<gene>
    <name evidence="3" type="ORF">BON30_22220</name>
</gene>
<accession>A0A1L9B9L5</accession>
<sequence>MDALPLLLALLLSAAPTPSARTLNTQGFRLYQAGQYPEALEKFEAAAQADPKMALAHYNVAATLGVLRKQGKICDYSAYRETIVERLTRSVELDPRRLARAKKDADLDPIRDTLGWQRLLGLSPQNEADVPKLLRRVTWFRITEGDMHARTTLTFPDARRVVLERTGFDEETQRVTTRKRTGTYTLQGRTLRVTLPNEPPVQGTLSDKGALQLGALGTFSDLPPECDA</sequence>
<keyword evidence="4" id="KW-1185">Reference proteome</keyword>
<dbReference type="EMBL" id="MPIN01000005">
    <property type="protein sequence ID" value="OJH38931.1"/>
    <property type="molecule type" value="Genomic_DNA"/>
</dbReference>
<proteinExistence type="predicted"/>
<evidence type="ECO:0000313" key="3">
    <source>
        <dbReference type="EMBL" id="OJH38931.1"/>
    </source>
</evidence>
<keyword evidence="1" id="KW-0802">TPR repeat</keyword>
<reference evidence="3 4" key="2">
    <citation type="submission" date="2016-12" db="EMBL/GenBank/DDBJ databases">
        <title>Draft Genome Sequence of Cystobacter ferrugineus Strain Cbfe23.</title>
        <authorList>
            <person name="Akbar S."/>
            <person name="Dowd S.E."/>
            <person name="Stevens D.C."/>
        </authorList>
    </citation>
    <scope>NUCLEOTIDE SEQUENCE [LARGE SCALE GENOMIC DNA]</scope>
    <source>
        <strain evidence="3 4">Cbfe23</strain>
    </source>
</reference>
<evidence type="ECO:0000256" key="1">
    <source>
        <dbReference type="PROSITE-ProRule" id="PRU00339"/>
    </source>
</evidence>
<evidence type="ECO:0000313" key="4">
    <source>
        <dbReference type="Proteomes" id="UP000182229"/>
    </source>
</evidence>
<dbReference type="PROSITE" id="PS50005">
    <property type="entry name" value="TPR"/>
    <property type="match status" value="1"/>
</dbReference>
<dbReference type="InterPro" id="IPR019734">
    <property type="entry name" value="TPR_rpt"/>
</dbReference>
<comment type="caution">
    <text evidence="3">The sequence shown here is derived from an EMBL/GenBank/DDBJ whole genome shotgun (WGS) entry which is preliminary data.</text>
</comment>
<dbReference type="STRING" id="83449.BON30_22220"/>
<feature type="chain" id="PRO_5012228312" evidence="2">
    <location>
        <begin position="21"/>
        <end position="228"/>
    </location>
</feature>
<dbReference type="OrthoDB" id="5381630at2"/>
<name>A0A1L9B9L5_9BACT</name>
<keyword evidence="2" id="KW-0732">Signal</keyword>
<reference evidence="4" key="1">
    <citation type="submission" date="2016-11" db="EMBL/GenBank/DDBJ databases">
        <authorList>
            <person name="Shukria A."/>
            <person name="Stevens D.C."/>
        </authorList>
    </citation>
    <scope>NUCLEOTIDE SEQUENCE [LARGE SCALE GENOMIC DNA]</scope>
    <source>
        <strain evidence="4">Cbfe23</strain>
    </source>
</reference>